<evidence type="ECO:0000313" key="1">
    <source>
        <dbReference type="EMBL" id="KJD42623.1"/>
    </source>
</evidence>
<evidence type="ECO:0000313" key="2">
    <source>
        <dbReference type="Proteomes" id="UP000032534"/>
    </source>
</evidence>
<reference evidence="1 2" key="1">
    <citation type="submission" date="2014-11" db="EMBL/GenBank/DDBJ databases">
        <title>Draft Genome Sequences of Paenibacillus polymyxa NRRL B-30509 and Paenibacillus terrae NRRL B-30644, Strains from a Poultry Environment that Produce Tridecaptin A and Paenicidins.</title>
        <authorList>
            <person name="van Belkum M.J."/>
            <person name="Lohans C.T."/>
            <person name="Vederas J.C."/>
        </authorList>
    </citation>
    <scope>NUCLEOTIDE SEQUENCE [LARGE SCALE GENOMIC DNA]</scope>
    <source>
        <strain evidence="1 2">NRRL B-30644</strain>
    </source>
</reference>
<keyword evidence="2" id="KW-1185">Reference proteome</keyword>
<dbReference type="OrthoDB" id="2551081at2"/>
<proteinExistence type="predicted"/>
<organism evidence="1 2">
    <name type="scientific">Paenibacillus terrae</name>
    <dbReference type="NCBI Taxonomy" id="159743"/>
    <lineage>
        <taxon>Bacteria</taxon>
        <taxon>Bacillati</taxon>
        <taxon>Bacillota</taxon>
        <taxon>Bacilli</taxon>
        <taxon>Bacillales</taxon>
        <taxon>Paenibacillaceae</taxon>
        <taxon>Paenibacillus</taxon>
    </lineage>
</organism>
<dbReference type="RefSeq" id="WP_044649064.1">
    <property type="nucleotide sequence ID" value="NZ_JTHP01000103.1"/>
</dbReference>
<gene>
    <name evidence="1" type="ORF">QD47_27220</name>
</gene>
<accession>A0A0D7WV76</accession>
<dbReference type="EMBL" id="JTHP01000103">
    <property type="protein sequence ID" value="KJD42623.1"/>
    <property type="molecule type" value="Genomic_DNA"/>
</dbReference>
<dbReference type="Proteomes" id="UP000032534">
    <property type="component" value="Unassembled WGS sequence"/>
</dbReference>
<comment type="caution">
    <text evidence="1">The sequence shown here is derived from an EMBL/GenBank/DDBJ whole genome shotgun (WGS) entry which is preliminary data.</text>
</comment>
<name>A0A0D7WV76_9BACL</name>
<dbReference type="AlphaFoldDB" id="A0A0D7WV76"/>
<sequence>MSVDNFKDKGEAWAFPVSELRTLMMRMLYDANFREPIRKKRIKELDTINPFTGRHHNALEQLEIFNETDELQDTVYDSLCIGGFPANPDLKLGSFSLQARIFLLKNALFFQEKAGLEFVTGDDINYIKAVWKEELGWIDNESDVQLEYIPYLGALVLDRNYNLNHRETTIPNLVIDPRYYARETTRYSLEENIEGLNILNYSPSADYHFIYYITTDFGGGEYEIWETFENAKRNMGFAVPFYWHPVAASGEKGSKVYWNNVTVVVCRPEIRSLKDARAFVEDYIAAGSKTAKPGIADRENIYWRLIKNKSKNAARQLILSVGDQPNHIPLSIKAYYNLSDEVIILASKIIKSKGSSTLYETNPESVREECLKSNVWEKVFRILMSECSTTYSGQKFLLDKGFHPLVVPETIKEKFVLSDSELYWNYQMKKYGEQEVINILAILNSHLHFELPSGLSRMEKDRILKAKE</sequence>
<protein>
    <submittedName>
        <fullName evidence="1">Uncharacterized protein</fullName>
    </submittedName>
</protein>
<dbReference type="PATRIC" id="fig|159743.3.peg.6063"/>